<proteinExistence type="predicted"/>
<feature type="region of interest" description="Disordered" evidence="2">
    <location>
        <begin position="682"/>
        <end position="722"/>
    </location>
</feature>
<feature type="compositionally biased region" description="Acidic residues" evidence="2">
    <location>
        <begin position="413"/>
        <end position="426"/>
    </location>
</feature>
<dbReference type="InterPro" id="IPR018247">
    <property type="entry name" value="EF_Hand_1_Ca_BS"/>
</dbReference>
<dbReference type="AlphaFoldDB" id="F2UQA2"/>
<dbReference type="GeneID" id="16069254"/>
<dbReference type="InterPro" id="IPR002048">
    <property type="entry name" value="EF_hand_dom"/>
</dbReference>
<reference evidence="4" key="1">
    <citation type="submission" date="2009-08" db="EMBL/GenBank/DDBJ databases">
        <title>Annotation of Salpingoeca rosetta.</title>
        <authorList>
            <consortium name="The Broad Institute Genome Sequencing Platform"/>
            <person name="Russ C."/>
            <person name="Cuomo C."/>
            <person name="Burger G."/>
            <person name="Gray M.W."/>
            <person name="Holland P.W.H."/>
            <person name="King N."/>
            <person name="Lang F.B.F."/>
            <person name="Roger A.J."/>
            <person name="Ruiz-Trillo I."/>
            <person name="Young S.K."/>
            <person name="Zeng Q."/>
            <person name="Gargeya S."/>
            <person name="Alvarado L."/>
            <person name="Berlin A."/>
            <person name="Chapman S.B."/>
            <person name="Chen Z."/>
            <person name="Freedman E."/>
            <person name="Gellesch M."/>
            <person name="Goldberg J."/>
            <person name="Griggs A."/>
            <person name="Gujja S."/>
            <person name="Heilman E."/>
            <person name="Heiman D."/>
            <person name="Howarth C."/>
            <person name="Mehta T."/>
            <person name="Neiman D."/>
            <person name="Pearson M."/>
            <person name="Roberts A."/>
            <person name="Saif S."/>
            <person name="Shea T."/>
            <person name="Shenoy N."/>
            <person name="Sisk P."/>
            <person name="Stolte C."/>
            <person name="Sykes S."/>
            <person name="White J."/>
            <person name="Yandava C."/>
            <person name="Haas B."/>
            <person name="Nusbaum C."/>
            <person name="Birren B."/>
        </authorList>
    </citation>
    <scope>NUCLEOTIDE SEQUENCE [LARGE SCALE GENOMIC DNA]</scope>
    <source>
        <strain evidence="4">ATCC 50818</strain>
    </source>
</reference>
<protein>
    <recommendedName>
        <fullName evidence="3">EF-hand domain-containing protein</fullName>
    </recommendedName>
</protein>
<dbReference type="GO" id="GO:0005509">
    <property type="term" value="F:calcium ion binding"/>
    <property type="evidence" value="ECO:0007669"/>
    <property type="project" value="InterPro"/>
</dbReference>
<dbReference type="SUPFAM" id="SSF54236">
    <property type="entry name" value="Ubiquitin-like"/>
    <property type="match status" value="1"/>
</dbReference>
<feature type="compositionally biased region" description="Basic residues" evidence="2">
    <location>
        <begin position="1"/>
        <end position="15"/>
    </location>
</feature>
<feature type="compositionally biased region" description="Low complexity" evidence="2">
    <location>
        <begin position="491"/>
        <end position="526"/>
    </location>
</feature>
<gene>
    <name evidence="4" type="ORF">PTSG_10755</name>
</gene>
<evidence type="ECO:0000313" key="5">
    <source>
        <dbReference type="Proteomes" id="UP000007799"/>
    </source>
</evidence>
<dbReference type="Proteomes" id="UP000007799">
    <property type="component" value="Unassembled WGS sequence"/>
</dbReference>
<accession>F2UQA2</accession>
<dbReference type="OrthoDB" id="10685338at2759"/>
<evidence type="ECO:0000256" key="1">
    <source>
        <dbReference type="ARBA" id="ARBA00022837"/>
    </source>
</evidence>
<feature type="compositionally biased region" description="Low complexity" evidence="2">
    <location>
        <begin position="53"/>
        <end position="67"/>
    </location>
</feature>
<dbReference type="EMBL" id="GL832988">
    <property type="protein sequence ID" value="EGD79770.1"/>
    <property type="molecule type" value="Genomic_DNA"/>
</dbReference>
<feature type="region of interest" description="Disordered" evidence="2">
    <location>
        <begin position="479"/>
        <end position="534"/>
    </location>
</feature>
<dbReference type="RefSeq" id="XP_004988719.1">
    <property type="nucleotide sequence ID" value="XM_004988662.1"/>
</dbReference>
<keyword evidence="1" id="KW-0106">Calcium</keyword>
<name>F2UQA2_SALR5</name>
<feature type="domain" description="EF-hand" evidence="3">
    <location>
        <begin position="599"/>
        <end position="634"/>
    </location>
</feature>
<feature type="compositionally biased region" description="Polar residues" evidence="2">
    <location>
        <begin position="692"/>
        <end position="704"/>
    </location>
</feature>
<organism evidence="5">
    <name type="scientific">Salpingoeca rosetta (strain ATCC 50818 / BSB-021)</name>
    <dbReference type="NCBI Taxonomy" id="946362"/>
    <lineage>
        <taxon>Eukaryota</taxon>
        <taxon>Choanoflagellata</taxon>
        <taxon>Craspedida</taxon>
        <taxon>Salpingoecidae</taxon>
        <taxon>Salpingoeca</taxon>
    </lineage>
</organism>
<dbReference type="CDD" id="cd00051">
    <property type="entry name" value="EFh"/>
    <property type="match status" value="1"/>
</dbReference>
<feature type="region of interest" description="Disordered" evidence="2">
    <location>
        <begin position="410"/>
        <end position="445"/>
    </location>
</feature>
<dbReference type="InParanoid" id="F2UQA2"/>
<feature type="region of interest" description="Disordered" evidence="2">
    <location>
        <begin position="48"/>
        <end position="67"/>
    </location>
</feature>
<evidence type="ECO:0000256" key="2">
    <source>
        <dbReference type="SAM" id="MobiDB-lite"/>
    </source>
</evidence>
<sequence>MSVRKRSGSRGSGKLRRTDREARAASRVSIGPLEPAEAAALLTMGFRQPNHASGSSSSSKHSSRNSSRSSLFACRPCISCISAADDEDDADRQLMCIKVYCSTVDPNHMYHVLRIDTSTTAAEVVEKMKQQDGIDEEADYYLLYTKFSGASLASLLPPRVLEPSDQLFPFHMEEKAGRIELLQMSPRPDNTALTDAERLSSPMTVPKLEREPSAKPLFDMLVRQAPLLEDTATRELIVLPAGVVGLCTAPFSSSPSSPFNTQDFQGLVLPLRSCGCDDACVVVNYPDQHHLSIVPLPGLSTTITVDKQPLTEAFDLRDGAMLGVGSRAFRVHAAPDVSSPAVPLPLPVLDEEAGTVAWTAWHTALLRALRGDVQPTEAVPSSPSPHNRSSLDDEQALKLFLEMEELATRDASMADDGDGDGDDTDDGSLFGRVRENESPNELEVTTTTAKRAYDRWRMLKKGMLTNMCDVDMEALHQADVKNTRRRKGKQSANASAISNVSSSNRGSLRGNGHNGSFSHSHNNSHNASMRSAGGGDGGVTNASITVRPLLITWVKLIGTVMAVEKSRARDIHNIFDGDNDGKLTRADVYGASQFFNLGFTPQETNALFDFLDANRDNYIDVGEFCKHARVVYVRSEFFSDKRVRGTKRVVPANELISRISVDYSTHDDTSSDPGAGVGVGVGGGDKFGAHGTHSTTGDYRSDTANAFGRDVSGSGDASVLTP</sequence>
<evidence type="ECO:0000259" key="3">
    <source>
        <dbReference type="PROSITE" id="PS50222"/>
    </source>
</evidence>
<dbReference type="PROSITE" id="PS00018">
    <property type="entry name" value="EF_HAND_1"/>
    <property type="match status" value="2"/>
</dbReference>
<keyword evidence="5" id="KW-1185">Reference proteome</keyword>
<dbReference type="Gene3D" id="1.10.238.10">
    <property type="entry name" value="EF-hand"/>
    <property type="match status" value="1"/>
</dbReference>
<dbReference type="PROSITE" id="PS50222">
    <property type="entry name" value="EF_HAND_2"/>
    <property type="match status" value="1"/>
</dbReference>
<dbReference type="InterPro" id="IPR011992">
    <property type="entry name" value="EF-hand-dom_pair"/>
</dbReference>
<dbReference type="SUPFAM" id="SSF47473">
    <property type="entry name" value="EF-hand"/>
    <property type="match status" value="1"/>
</dbReference>
<dbReference type="KEGG" id="sre:PTSG_10755"/>
<dbReference type="InterPro" id="IPR029071">
    <property type="entry name" value="Ubiquitin-like_domsf"/>
</dbReference>
<feature type="region of interest" description="Disordered" evidence="2">
    <location>
        <begin position="1"/>
        <end position="30"/>
    </location>
</feature>
<evidence type="ECO:0000313" key="4">
    <source>
        <dbReference type="EMBL" id="EGD79770.1"/>
    </source>
</evidence>